<dbReference type="Proteomes" id="UP001591681">
    <property type="component" value="Unassembled WGS sequence"/>
</dbReference>
<sequence length="324" mass="34946">MLAHAVLASLCAGLVSASVICSDGTVCPDKNTCCLTKKGYGCCILPSAVCCPDLLHCCPHGYHCSDGDGTHSCVKDGLPWFRLPWHKNTPAKEPETTALQLSLSKSDNTAPRKESAILEKQSSAAVVHCDNYFVCPDGTTCCRSPYGTWSCCSFSLGQCCIDGIHCCPYGFHCDLTTFRCLRGSLSIAASPQLPALRSDYQDLCCLTEAGCCQAGFHCDRELRACVSDVVAPVVWTTLTEDRGDGGVALRGVIRCDGHFYCPADNSCCRTPTGEWGCCPYQLGQCCMDGRHCCEYHWTCDPTSMSCNKGENYIPSATIGQIQEI</sequence>
<feature type="chain" id="PRO_5044740859" description="Granulins domain-containing protein" evidence="5">
    <location>
        <begin position="18"/>
        <end position="324"/>
    </location>
</feature>
<dbReference type="SMART" id="SM00277">
    <property type="entry name" value="GRAN"/>
    <property type="match status" value="3"/>
</dbReference>
<organism evidence="7 8">
    <name type="scientific">Coilia grayii</name>
    <name type="common">Gray's grenadier anchovy</name>
    <dbReference type="NCBI Taxonomy" id="363190"/>
    <lineage>
        <taxon>Eukaryota</taxon>
        <taxon>Metazoa</taxon>
        <taxon>Chordata</taxon>
        <taxon>Craniata</taxon>
        <taxon>Vertebrata</taxon>
        <taxon>Euteleostomi</taxon>
        <taxon>Actinopterygii</taxon>
        <taxon>Neopterygii</taxon>
        <taxon>Teleostei</taxon>
        <taxon>Clupei</taxon>
        <taxon>Clupeiformes</taxon>
        <taxon>Clupeoidei</taxon>
        <taxon>Engraulidae</taxon>
        <taxon>Coilinae</taxon>
        <taxon>Coilia</taxon>
    </lineage>
</organism>
<evidence type="ECO:0000256" key="3">
    <source>
        <dbReference type="ARBA" id="ARBA00022525"/>
    </source>
</evidence>
<reference evidence="7 8" key="1">
    <citation type="submission" date="2024-09" db="EMBL/GenBank/DDBJ databases">
        <title>A chromosome-level genome assembly of Gray's grenadier anchovy, Coilia grayii.</title>
        <authorList>
            <person name="Fu Z."/>
        </authorList>
    </citation>
    <scope>NUCLEOTIDE SEQUENCE [LARGE SCALE GENOMIC DNA]</scope>
    <source>
        <strain evidence="7">G4</strain>
        <tissue evidence="7">Muscle</tissue>
    </source>
</reference>
<feature type="domain" description="Granulins" evidence="6">
    <location>
        <begin position="51"/>
        <end position="64"/>
    </location>
</feature>
<dbReference type="InterPro" id="IPR000118">
    <property type="entry name" value="Granulin"/>
</dbReference>
<dbReference type="Pfam" id="PF00396">
    <property type="entry name" value="Granulin"/>
    <property type="match status" value="3"/>
</dbReference>
<dbReference type="PANTHER" id="PTHR12274">
    <property type="entry name" value="GRANULIN"/>
    <property type="match status" value="1"/>
</dbReference>
<dbReference type="InterPro" id="IPR037277">
    <property type="entry name" value="Granulin_sf"/>
</dbReference>
<dbReference type="SUPFAM" id="SSF57277">
    <property type="entry name" value="Granulin repeat"/>
    <property type="match status" value="2"/>
</dbReference>
<dbReference type="InterPro" id="IPR039036">
    <property type="entry name" value="Granulin_fam"/>
</dbReference>
<dbReference type="Gene3D" id="2.10.25.160">
    <property type="entry name" value="Granulin"/>
    <property type="match status" value="3"/>
</dbReference>
<keyword evidence="8" id="KW-1185">Reference proteome</keyword>
<evidence type="ECO:0000256" key="5">
    <source>
        <dbReference type="SAM" id="SignalP"/>
    </source>
</evidence>
<evidence type="ECO:0000256" key="1">
    <source>
        <dbReference type="ARBA" id="ARBA00004613"/>
    </source>
</evidence>
<keyword evidence="3" id="KW-0964">Secreted</keyword>
<dbReference type="AlphaFoldDB" id="A0ABD1IZI2"/>
<proteinExistence type="inferred from homology"/>
<feature type="domain" description="Granulins" evidence="6">
    <location>
        <begin position="160"/>
        <end position="173"/>
    </location>
</feature>
<keyword evidence="4" id="KW-1015">Disulfide bond</keyword>
<evidence type="ECO:0000259" key="6">
    <source>
        <dbReference type="PROSITE" id="PS00799"/>
    </source>
</evidence>
<accession>A0ABD1IZI2</accession>
<evidence type="ECO:0000256" key="4">
    <source>
        <dbReference type="ARBA" id="ARBA00023157"/>
    </source>
</evidence>
<gene>
    <name evidence="7" type="ORF">ACEWY4_023827</name>
</gene>
<dbReference type="EMBL" id="JBHFQA010000021">
    <property type="protein sequence ID" value="KAL2080034.1"/>
    <property type="molecule type" value="Genomic_DNA"/>
</dbReference>
<keyword evidence="5" id="KW-0732">Signal</keyword>
<comment type="caution">
    <text evidence="7">The sequence shown here is derived from an EMBL/GenBank/DDBJ whole genome shotgun (WGS) entry which is preliminary data.</text>
</comment>
<comment type="similarity">
    <text evidence="2">Belongs to the granulin family.</text>
</comment>
<dbReference type="GO" id="GO:0005576">
    <property type="term" value="C:extracellular region"/>
    <property type="evidence" value="ECO:0007669"/>
    <property type="project" value="UniProtKB-SubCell"/>
</dbReference>
<name>A0ABD1IZI2_9TELE</name>
<protein>
    <recommendedName>
        <fullName evidence="6">Granulins domain-containing protein</fullName>
    </recommendedName>
</protein>
<evidence type="ECO:0000313" key="8">
    <source>
        <dbReference type="Proteomes" id="UP001591681"/>
    </source>
</evidence>
<evidence type="ECO:0000313" key="7">
    <source>
        <dbReference type="EMBL" id="KAL2080034.1"/>
    </source>
</evidence>
<feature type="signal peptide" evidence="5">
    <location>
        <begin position="1"/>
        <end position="17"/>
    </location>
</feature>
<comment type="subcellular location">
    <subcellularLocation>
        <location evidence="1">Secreted</location>
    </subcellularLocation>
</comment>
<dbReference type="PANTHER" id="PTHR12274:SF3">
    <property type="entry name" value="PROGRANULIN"/>
    <property type="match status" value="1"/>
</dbReference>
<evidence type="ECO:0000256" key="2">
    <source>
        <dbReference type="ARBA" id="ARBA00010093"/>
    </source>
</evidence>
<dbReference type="PROSITE" id="PS00799">
    <property type="entry name" value="GRANULINS"/>
    <property type="match status" value="2"/>
</dbReference>